<feature type="domain" description="Radical SAM core" evidence="10">
    <location>
        <begin position="46"/>
        <end position="264"/>
    </location>
</feature>
<dbReference type="GO" id="GO:0046872">
    <property type="term" value="F:metal ion binding"/>
    <property type="evidence" value="ECO:0007669"/>
    <property type="project" value="UniProtKB-KW"/>
</dbReference>
<evidence type="ECO:0000256" key="7">
    <source>
        <dbReference type="ARBA" id="ARBA00023014"/>
    </source>
</evidence>
<feature type="binding site" evidence="9">
    <location>
        <position position="45"/>
    </location>
    <ligand>
        <name>[4Fe-4S] cluster</name>
        <dbReference type="ChEBI" id="CHEBI:49883"/>
        <label>1</label>
    </ligand>
</feature>
<dbReference type="AlphaFoldDB" id="A0A7C2K494"/>
<dbReference type="EMBL" id="DSOL01000049">
    <property type="protein sequence ID" value="HEN27403.1"/>
    <property type="molecule type" value="Genomic_DNA"/>
</dbReference>
<dbReference type="UniPathway" id="UPA00538">
    <property type="reaction ID" value="UER00593"/>
</dbReference>
<sequence>MEKKPEWIRSKFIANEKFGRVIKTLKQLNLHTVCVEAKCPNLGECWGQGTATFLILGDICTRHCKFCATRTGNPKGMIDEEEPERVLKAVEEMNLDYVVITSVTRDDLEDHGAEIYARTVYLIKTKHPNILVEVLTPDFRANPEHIKKVIESGVDVFAHNVEVVERLTPQIRDRRASFETSLKTLELAKKINPQIYTKSGFMVGLGETKDEIVKTMERLREIDVNFLTIGQYLRPSIKHAPVLKYYTPEEFKELERIGLSMGFNYVASGPLVRSSYRAGEFYLKSLSSKK</sequence>
<comment type="subcellular location">
    <subcellularLocation>
        <location evidence="9">Cytoplasm</location>
    </subcellularLocation>
</comment>
<evidence type="ECO:0000256" key="8">
    <source>
        <dbReference type="ARBA" id="ARBA00047326"/>
    </source>
</evidence>
<feature type="binding site" evidence="9">
    <location>
        <position position="275"/>
    </location>
    <ligand>
        <name>[4Fe-4S] cluster</name>
        <dbReference type="ChEBI" id="CHEBI:49883"/>
        <label>1</label>
    </ligand>
</feature>
<evidence type="ECO:0000256" key="4">
    <source>
        <dbReference type="ARBA" id="ARBA00022691"/>
    </source>
</evidence>
<comment type="pathway">
    <text evidence="9">Protein modification; protein lipoylation via endogenous pathway; protein N(6)-(lipoyl)lysine from octanoyl-[acyl-carrier-protein]: step 2/2.</text>
</comment>
<dbReference type="InterPro" id="IPR058240">
    <property type="entry name" value="rSAM_sf"/>
</dbReference>
<dbReference type="InterPro" id="IPR006638">
    <property type="entry name" value="Elp3/MiaA/NifB-like_rSAM"/>
</dbReference>
<keyword evidence="3 9" id="KW-0808">Transferase</keyword>
<evidence type="ECO:0000313" key="11">
    <source>
        <dbReference type="EMBL" id="HEN27403.1"/>
    </source>
</evidence>
<organism evidence="11">
    <name type="scientific">candidate division WOR-3 bacterium</name>
    <dbReference type="NCBI Taxonomy" id="2052148"/>
    <lineage>
        <taxon>Bacteria</taxon>
        <taxon>Bacteria division WOR-3</taxon>
    </lineage>
</organism>
<evidence type="ECO:0000256" key="2">
    <source>
        <dbReference type="ARBA" id="ARBA00022490"/>
    </source>
</evidence>
<comment type="catalytic activity">
    <reaction evidence="8 9">
        <text>[[Fe-S] cluster scaffold protein carrying a second [4Fe-4S](2+) cluster] + N(6)-octanoyl-L-lysyl-[protein] + 2 oxidized [2Fe-2S]-[ferredoxin] + 2 S-adenosyl-L-methionine + 4 H(+) = [[Fe-S] cluster scaffold protein] + N(6)-[(R)-dihydrolipoyl]-L-lysyl-[protein] + 4 Fe(3+) + 2 hydrogen sulfide + 2 5'-deoxyadenosine + 2 L-methionine + 2 reduced [2Fe-2S]-[ferredoxin]</text>
        <dbReference type="Rhea" id="RHEA:16585"/>
        <dbReference type="Rhea" id="RHEA-COMP:9928"/>
        <dbReference type="Rhea" id="RHEA-COMP:10000"/>
        <dbReference type="Rhea" id="RHEA-COMP:10001"/>
        <dbReference type="Rhea" id="RHEA-COMP:10475"/>
        <dbReference type="Rhea" id="RHEA-COMP:14568"/>
        <dbReference type="Rhea" id="RHEA-COMP:14569"/>
        <dbReference type="ChEBI" id="CHEBI:15378"/>
        <dbReference type="ChEBI" id="CHEBI:17319"/>
        <dbReference type="ChEBI" id="CHEBI:29034"/>
        <dbReference type="ChEBI" id="CHEBI:29919"/>
        <dbReference type="ChEBI" id="CHEBI:33722"/>
        <dbReference type="ChEBI" id="CHEBI:33737"/>
        <dbReference type="ChEBI" id="CHEBI:33738"/>
        <dbReference type="ChEBI" id="CHEBI:57844"/>
        <dbReference type="ChEBI" id="CHEBI:59789"/>
        <dbReference type="ChEBI" id="CHEBI:78809"/>
        <dbReference type="ChEBI" id="CHEBI:83100"/>
        <dbReference type="EC" id="2.8.1.8"/>
    </reaction>
</comment>
<dbReference type="NCBIfam" id="NF004019">
    <property type="entry name" value="PRK05481.1"/>
    <property type="match status" value="1"/>
</dbReference>
<comment type="cofactor">
    <cofactor evidence="9">
        <name>[4Fe-4S] cluster</name>
        <dbReference type="ChEBI" id="CHEBI:49883"/>
    </cofactor>
    <text evidence="9">Binds 2 [4Fe-4S] clusters per subunit. One cluster is coordinated with 3 cysteines and an exchangeable S-adenosyl-L-methionine.</text>
</comment>
<evidence type="ECO:0000256" key="3">
    <source>
        <dbReference type="ARBA" id="ARBA00022679"/>
    </source>
</evidence>
<proteinExistence type="inferred from homology"/>
<dbReference type="InterPro" id="IPR007197">
    <property type="entry name" value="rSAM"/>
</dbReference>
<feature type="binding site" evidence="9">
    <location>
        <position position="67"/>
    </location>
    <ligand>
        <name>[4Fe-4S] cluster</name>
        <dbReference type="ChEBI" id="CHEBI:49883"/>
        <label>2</label>
        <note>4Fe-4S-S-AdoMet</note>
    </ligand>
</feature>
<dbReference type="GO" id="GO:0009249">
    <property type="term" value="P:protein lipoylation"/>
    <property type="evidence" value="ECO:0007669"/>
    <property type="project" value="UniProtKB-UniRule"/>
</dbReference>
<evidence type="ECO:0000256" key="5">
    <source>
        <dbReference type="ARBA" id="ARBA00022723"/>
    </source>
</evidence>
<accession>A0A7C2K494</accession>
<dbReference type="HAMAP" id="MF_00206">
    <property type="entry name" value="Lipoyl_synth"/>
    <property type="match status" value="1"/>
</dbReference>
<keyword evidence="7 9" id="KW-0411">Iron-sulfur</keyword>
<reference evidence="11" key="1">
    <citation type="journal article" date="2020" name="mSystems">
        <title>Genome- and Community-Level Interaction Insights into Carbon Utilization and Element Cycling Functions of Hydrothermarchaeota in Hydrothermal Sediment.</title>
        <authorList>
            <person name="Zhou Z."/>
            <person name="Liu Y."/>
            <person name="Xu W."/>
            <person name="Pan J."/>
            <person name="Luo Z.H."/>
            <person name="Li M."/>
        </authorList>
    </citation>
    <scope>NUCLEOTIDE SEQUENCE [LARGE SCALE GENOMIC DNA]</scope>
    <source>
        <strain evidence="11">SpSt-34</strain>
    </source>
</reference>
<dbReference type="GO" id="GO:0005737">
    <property type="term" value="C:cytoplasm"/>
    <property type="evidence" value="ECO:0007669"/>
    <property type="project" value="UniProtKB-SubCell"/>
</dbReference>
<feature type="binding site" evidence="9">
    <location>
        <position position="64"/>
    </location>
    <ligand>
        <name>[4Fe-4S] cluster</name>
        <dbReference type="ChEBI" id="CHEBI:49883"/>
        <label>2</label>
        <note>4Fe-4S-S-AdoMet</note>
    </ligand>
</feature>
<keyword evidence="2 9" id="KW-0963">Cytoplasm</keyword>
<name>A0A7C2K494_UNCW3</name>
<dbReference type="EC" id="2.8.1.8" evidence="9"/>
<dbReference type="PIRSF" id="PIRSF005963">
    <property type="entry name" value="Lipoyl_synth"/>
    <property type="match status" value="1"/>
</dbReference>
<keyword evidence="6 9" id="KW-0408">Iron</keyword>
<gene>
    <name evidence="9 11" type="primary">lipA</name>
    <name evidence="11" type="ORF">ENQ77_01800</name>
</gene>
<dbReference type="PANTHER" id="PTHR10949">
    <property type="entry name" value="LIPOYL SYNTHASE"/>
    <property type="match status" value="1"/>
</dbReference>
<comment type="similarity">
    <text evidence="9">Belongs to the radical SAM superfamily. Lipoyl synthase family.</text>
</comment>
<keyword evidence="5 9" id="KW-0479">Metal-binding</keyword>
<protein>
    <recommendedName>
        <fullName evidence="9">Lipoyl synthase</fullName>
        <ecNumber evidence="9">2.8.1.8</ecNumber>
    </recommendedName>
    <alternativeName>
        <fullName evidence="9">Lip-syn</fullName>
        <shortName evidence="9">LS</shortName>
    </alternativeName>
    <alternativeName>
        <fullName evidence="9">Lipoate synthase</fullName>
    </alternativeName>
    <alternativeName>
        <fullName evidence="9">Lipoic acid synthase</fullName>
    </alternativeName>
    <alternativeName>
        <fullName evidence="9">Sulfur insertion protein LipA</fullName>
    </alternativeName>
</protein>
<evidence type="ECO:0000259" key="10">
    <source>
        <dbReference type="PROSITE" id="PS51918"/>
    </source>
</evidence>
<comment type="caution">
    <text evidence="11">The sequence shown here is derived from an EMBL/GenBank/DDBJ whole genome shotgun (WGS) entry which is preliminary data.</text>
</comment>
<dbReference type="SFLD" id="SFLDF00271">
    <property type="entry name" value="lipoyl_synthase"/>
    <property type="match status" value="1"/>
</dbReference>
<dbReference type="Gene3D" id="3.20.20.70">
    <property type="entry name" value="Aldolase class I"/>
    <property type="match status" value="1"/>
</dbReference>
<dbReference type="CDD" id="cd01335">
    <property type="entry name" value="Radical_SAM"/>
    <property type="match status" value="1"/>
</dbReference>
<keyword evidence="1 9" id="KW-0004">4Fe-4S</keyword>
<dbReference type="NCBIfam" id="NF009544">
    <property type="entry name" value="PRK12928.1"/>
    <property type="match status" value="1"/>
</dbReference>
<dbReference type="InterPro" id="IPR013785">
    <property type="entry name" value="Aldolase_TIM"/>
</dbReference>
<dbReference type="FunFam" id="3.20.20.70:FF:000040">
    <property type="entry name" value="Lipoyl synthase"/>
    <property type="match status" value="1"/>
</dbReference>
<comment type="function">
    <text evidence="9">Catalyzes the radical-mediated insertion of two sulfur atoms into the C-6 and C-8 positions of the octanoyl moiety bound to the lipoyl domains of lipoate-dependent enzymes, thereby converting the octanoylated domains into lipoylated derivatives.</text>
</comment>
<dbReference type="Pfam" id="PF04055">
    <property type="entry name" value="Radical_SAM"/>
    <property type="match status" value="1"/>
</dbReference>
<dbReference type="PANTHER" id="PTHR10949:SF0">
    <property type="entry name" value="LIPOYL SYNTHASE, MITOCHONDRIAL"/>
    <property type="match status" value="1"/>
</dbReference>
<dbReference type="InterPro" id="IPR003698">
    <property type="entry name" value="Lipoyl_synth"/>
</dbReference>
<dbReference type="GO" id="GO:0016992">
    <property type="term" value="F:lipoate synthase activity"/>
    <property type="evidence" value="ECO:0007669"/>
    <property type="project" value="UniProtKB-UniRule"/>
</dbReference>
<evidence type="ECO:0000256" key="1">
    <source>
        <dbReference type="ARBA" id="ARBA00022485"/>
    </source>
</evidence>
<dbReference type="PROSITE" id="PS51918">
    <property type="entry name" value="RADICAL_SAM"/>
    <property type="match status" value="1"/>
</dbReference>
<feature type="binding site" evidence="9">
    <location>
        <position position="60"/>
    </location>
    <ligand>
        <name>[4Fe-4S] cluster</name>
        <dbReference type="ChEBI" id="CHEBI:49883"/>
        <label>2</label>
        <note>4Fe-4S-S-AdoMet</note>
    </ligand>
</feature>
<keyword evidence="4 9" id="KW-0949">S-adenosyl-L-methionine</keyword>
<dbReference type="SFLD" id="SFLDG01058">
    <property type="entry name" value="lipoyl_synthase_like"/>
    <property type="match status" value="1"/>
</dbReference>
<dbReference type="SMART" id="SM00729">
    <property type="entry name" value="Elp3"/>
    <property type="match status" value="1"/>
</dbReference>
<dbReference type="NCBIfam" id="TIGR00510">
    <property type="entry name" value="lipA"/>
    <property type="match status" value="1"/>
</dbReference>
<dbReference type="SUPFAM" id="SSF102114">
    <property type="entry name" value="Radical SAM enzymes"/>
    <property type="match status" value="1"/>
</dbReference>
<evidence type="ECO:0000256" key="9">
    <source>
        <dbReference type="HAMAP-Rule" id="MF_00206"/>
    </source>
</evidence>
<feature type="binding site" evidence="9">
    <location>
        <position position="34"/>
    </location>
    <ligand>
        <name>[4Fe-4S] cluster</name>
        <dbReference type="ChEBI" id="CHEBI:49883"/>
        <label>1</label>
    </ligand>
</feature>
<dbReference type="GO" id="GO:0051539">
    <property type="term" value="F:4 iron, 4 sulfur cluster binding"/>
    <property type="evidence" value="ECO:0007669"/>
    <property type="project" value="UniProtKB-UniRule"/>
</dbReference>
<feature type="binding site" evidence="9">
    <location>
        <position position="39"/>
    </location>
    <ligand>
        <name>[4Fe-4S] cluster</name>
        <dbReference type="ChEBI" id="CHEBI:49883"/>
        <label>1</label>
    </ligand>
</feature>
<dbReference type="SFLD" id="SFLDS00029">
    <property type="entry name" value="Radical_SAM"/>
    <property type="match status" value="1"/>
</dbReference>
<evidence type="ECO:0000256" key="6">
    <source>
        <dbReference type="ARBA" id="ARBA00023004"/>
    </source>
</evidence>